<sequence>MNCNNWVPISVNDRLPKIDETVLFYRVGGWHKGHYRHHANENRWYANGLSWLACDVTHWMPLPPPPGADS</sequence>
<proteinExistence type="predicted"/>
<gene>
    <name evidence="2" type="ORF">LCGC14_0831820</name>
</gene>
<protein>
    <recommendedName>
        <fullName evidence="1">DUF551 domain-containing protein</fullName>
    </recommendedName>
</protein>
<evidence type="ECO:0000313" key="2">
    <source>
        <dbReference type="EMBL" id="KKN30673.1"/>
    </source>
</evidence>
<feature type="domain" description="DUF551" evidence="1">
    <location>
        <begin position="9"/>
        <end position="66"/>
    </location>
</feature>
<dbReference type="Pfam" id="PF04448">
    <property type="entry name" value="DUF551"/>
    <property type="match status" value="1"/>
</dbReference>
<name>A0A0F9SMX9_9ZZZZ</name>
<accession>A0A0F9SMX9</accession>
<comment type="caution">
    <text evidence="2">The sequence shown here is derived from an EMBL/GenBank/DDBJ whole genome shotgun (WGS) entry which is preliminary data.</text>
</comment>
<evidence type="ECO:0000259" key="1">
    <source>
        <dbReference type="Pfam" id="PF04448"/>
    </source>
</evidence>
<organism evidence="2">
    <name type="scientific">marine sediment metagenome</name>
    <dbReference type="NCBI Taxonomy" id="412755"/>
    <lineage>
        <taxon>unclassified sequences</taxon>
        <taxon>metagenomes</taxon>
        <taxon>ecological metagenomes</taxon>
    </lineage>
</organism>
<dbReference type="InterPro" id="IPR007539">
    <property type="entry name" value="DUF551"/>
</dbReference>
<dbReference type="AlphaFoldDB" id="A0A0F9SMX9"/>
<dbReference type="EMBL" id="LAZR01002389">
    <property type="protein sequence ID" value="KKN30673.1"/>
    <property type="molecule type" value="Genomic_DNA"/>
</dbReference>
<reference evidence="2" key="1">
    <citation type="journal article" date="2015" name="Nature">
        <title>Complex archaea that bridge the gap between prokaryotes and eukaryotes.</title>
        <authorList>
            <person name="Spang A."/>
            <person name="Saw J.H."/>
            <person name="Jorgensen S.L."/>
            <person name="Zaremba-Niedzwiedzka K."/>
            <person name="Martijn J."/>
            <person name="Lind A.E."/>
            <person name="van Eijk R."/>
            <person name="Schleper C."/>
            <person name="Guy L."/>
            <person name="Ettema T.J."/>
        </authorList>
    </citation>
    <scope>NUCLEOTIDE SEQUENCE</scope>
</reference>